<dbReference type="Proteomes" id="UP000507245">
    <property type="component" value="Unassembled WGS sequence"/>
</dbReference>
<name>A0A6J5WJD2_PRUAR</name>
<organism evidence="1 2">
    <name type="scientific">Prunus armeniaca</name>
    <name type="common">Apricot</name>
    <name type="synonym">Armeniaca vulgaris</name>
    <dbReference type="NCBI Taxonomy" id="36596"/>
    <lineage>
        <taxon>Eukaryota</taxon>
        <taxon>Viridiplantae</taxon>
        <taxon>Streptophyta</taxon>
        <taxon>Embryophyta</taxon>
        <taxon>Tracheophyta</taxon>
        <taxon>Spermatophyta</taxon>
        <taxon>Magnoliopsida</taxon>
        <taxon>eudicotyledons</taxon>
        <taxon>Gunneridae</taxon>
        <taxon>Pentapetalae</taxon>
        <taxon>rosids</taxon>
        <taxon>fabids</taxon>
        <taxon>Rosales</taxon>
        <taxon>Rosaceae</taxon>
        <taxon>Amygdaloideae</taxon>
        <taxon>Amygdaleae</taxon>
        <taxon>Prunus</taxon>
    </lineage>
</organism>
<dbReference type="AlphaFoldDB" id="A0A6J5WJD2"/>
<sequence length="159" mass="17430">MINQTGRNFTTRGGDRFIVPAPGAGQIQETSGRLAEVCRGQQLLWGKHALGSASGTENQHFVTRELNDENDFAKPCCSGTMSQTKVGRGVNRGYDLKLRTYLIVFQIQNSGIERYGAVVKLQNGSGSGSFRGFVHGRGDIWWLANCSMGFLRCPSLRSL</sequence>
<proteinExistence type="predicted"/>
<evidence type="ECO:0000313" key="1">
    <source>
        <dbReference type="EMBL" id="CAB4300423.1"/>
    </source>
</evidence>
<dbReference type="EMBL" id="CAEKKB010000002">
    <property type="protein sequence ID" value="CAB4300423.1"/>
    <property type="molecule type" value="Genomic_DNA"/>
</dbReference>
<gene>
    <name evidence="1" type="ORF">ORAREDHAP_LOCUS15522</name>
</gene>
<accession>A0A6J5WJD2</accession>
<keyword evidence="2" id="KW-1185">Reference proteome</keyword>
<protein>
    <submittedName>
        <fullName evidence="1">Uncharacterized protein</fullName>
    </submittedName>
</protein>
<evidence type="ECO:0000313" key="2">
    <source>
        <dbReference type="Proteomes" id="UP000507245"/>
    </source>
</evidence>
<reference evidence="2" key="1">
    <citation type="journal article" date="2020" name="Genome Biol.">
        <title>Gamete binning: chromosome-level and haplotype-resolved genome assembly enabled by high-throughput single-cell sequencing of gamete genomes.</title>
        <authorList>
            <person name="Campoy J.A."/>
            <person name="Sun H."/>
            <person name="Goel M."/>
            <person name="Jiao W.-B."/>
            <person name="Folz-Donahue K."/>
            <person name="Wang N."/>
            <person name="Rubio M."/>
            <person name="Liu C."/>
            <person name="Kukat C."/>
            <person name="Ruiz D."/>
            <person name="Huettel B."/>
            <person name="Schneeberger K."/>
        </authorList>
    </citation>
    <scope>NUCLEOTIDE SEQUENCE [LARGE SCALE GENOMIC DNA]</scope>
    <source>
        <strain evidence="2">cv. Rojo Pasion</strain>
    </source>
</reference>